<dbReference type="Proteomes" id="UP000274756">
    <property type="component" value="Unassembled WGS sequence"/>
</dbReference>
<dbReference type="SMART" id="SM00451">
    <property type="entry name" value="ZnF_U1"/>
    <property type="match status" value="2"/>
</dbReference>
<feature type="compositionally biased region" description="Polar residues" evidence="10">
    <location>
        <begin position="172"/>
        <end position="188"/>
    </location>
</feature>
<keyword evidence="7" id="KW-0862">Zinc</keyword>
<feature type="domain" description="C2H2-type" evidence="11">
    <location>
        <begin position="109"/>
        <end position="138"/>
    </location>
</feature>
<dbReference type="GO" id="GO:0008270">
    <property type="term" value="F:zinc ion binding"/>
    <property type="evidence" value="ECO:0007669"/>
    <property type="project" value="UniProtKB-KW"/>
</dbReference>
<dbReference type="SUPFAM" id="SSF57667">
    <property type="entry name" value="beta-beta-alpha zinc fingers"/>
    <property type="match status" value="2"/>
</dbReference>
<keyword evidence="3" id="KW-0690">Ribosome biogenesis</keyword>
<evidence type="ECO:0000256" key="2">
    <source>
        <dbReference type="ARBA" id="ARBA00022490"/>
    </source>
</evidence>
<dbReference type="PANTHER" id="PTHR13182:SF8">
    <property type="entry name" value="CYTOPLASMIC 60S SUBUNIT BIOGENESIS FACTOR ZNF622"/>
    <property type="match status" value="1"/>
</dbReference>
<dbReference type="InterPro" id="IPR022755">
    <property type="entry name" value="Znf_C2H2_jaz"/>
</dbReference>
<dbReference type="InterPro" id="IPR041661">
    <property type="entry name" value="ZN622/Rei1/Reh1_Znf-C2H2"/>
</dbReference>
<dbReference type="WBParaSite" id="DME_0000298701-mRNA-1">
    <property type="protein sequence ID" value="DME_0000298701-mRNA-1"/>
    <property type="gene ID" value="DME_0000298701"/>
</dbReference>
<dbReference type="SMART" id="SM00355">
    <property type="entry name" value="ZnF_C2H2"/>
    <property type="match status" value="3"/>
</dbReference>
<evidence type="ECO:0000256" key="8">
    <source>
        <dbReference type="ARBA" id="ARBA00034126"/>
    </source>
</evidence>
<evidence type="ECO:0000313" key="13">
    <source>
        <dbReference type="Proteomes" id="UP000038040"/>
    </source>
</evidence>
<dbReference type="InterPro" id="IPR003604">
    <property type="entry name" value="Matrin/U1-like-C_Znf_C2H2"/>
</dbReference>
<keyword evidence="2" id="KW-0963">Cytoplasm</keyword>
<feature type="region of interest" description="Disordered" evidence="10">
    <location>
        <begin position="146"/>
        <end position="188"/>
    </location>
</feature>
<dbReference type="PROSITE" id="PS00028">
    <property type="entry name" value="ZINC_FINGER_C2H2_1"/>
    <property type="match status" value="1"/>
</dbReference>
<dbReference type="InterPro" id="IPR013087">
    <property type="entry name" value="Znf_C2H2_type"/>
</dbReference>
<dbReference type="GO" id="GO:0042273">
    <property type="term" value="P:ribosomal large subunit biogenesis"/>
    <property type="evidence" value="ECO:0007669"/>
    <property type="project" value="UniProtKB-ARBA"/>
</dbReference>
<protein>
    <submittedName>
        <fullName evidence="15">C2H2-type domain-containing protein</fullName>
    </submittedName>
</protein>
<evidence type="ECO:0000313" key="15">
    <source>
        <dbReference type="WBParaSite" id="DME_0000298701-mRNA-1"/>
    </source>
</evidence>
<keyword evidence="4" id="KW-0479">Metal-binding</keyword>
<dbReference type="Gene3D" id="3.30.160.60">
    <property type="entry name" value="Classic Zinc Finger"/>
    <property type="match status" value="1"/>
</dbReference>
<keyword evidence="5" id="KW-0677">Repeat</keyword>
<comment type="similarity">
    <text evidence="8">Belongs to the REI1 family.</text>
</comment>
<evidence type="ECO:0000256" key="5">
    <source>
        <dbReference type="ARBA" id="ARBA00022737"/>
    </source>
</evidence>
<keyword evidence="14" id="KW-1185">Reference proteome</keyword>
<evidence type="ECO:0000313" key="12">
    <source>
        <dbReference type="EMBL" id="VDN57173.1"/>
    </source>
</evidence>
<dbReference type="PANTHER" id="PTHR13182">
    <property type="entry name" value="ZINC FINGER PROTEIN 622"/>
    <property type="match status" value="1"/>
</dbReference>
<evidence type="ECO:0000256" key="7">
    <source>
        <dbReference type="ARBA" id="ARBA00022833"/>
    </source>
</evidence>
<dbReference type="EMBL" id="UYYG01001159">
    <property type="protein sequence ID" value="VDN57173.1"/>
    <property type="molecule type" value="Genomic_DNA"/>
</dbReference>
<comment type="subcellular location">
    <subcellularLocation>
        <location evidence="1">Cytoplasm</location>
    </subcellularLocation>
</comment>
<dbReference type="PROSITE" id="PS50157">
    <property type="entry name" value="ZINC_FINGER_C2H2_2"/>
    <property type="match status" value="1"/>
</dbReference>
<dbReference type="Proteomes" id="UP000038040">
    <property type="component" value="Unplaced"/>
</dbReference>
<evidence type="ECO:0000259" key="11">
    <source>
        <dbReference type="PROSITE" id="PS50157"/>
    </source>
</evidence>
<dbReference type="Pfam" id="PF12756">
    <property type="entry name" value="zf-C2H2_2"/>
    <property type="match status" value="1"/>
</dbReference>
<proteinExistence type="inferred from homology"/>
<evidence type="ECO:0000256" key="3">
    <source>
        <dbReference type="ARBA" id="ARBA00022517"/>
    </source>
</evidence>
<organism evidence="13 15">
    <name type="scientific">Dracunculus medinensis</name>
    <name type="common">Guinea worm</name>
    <dbReference type="NCBI Taxonomy" id="318479"/>
    <lineage>
        <taxon>Eukaryota</taxon>
        <taxon>Metazoa</taxon>
        <taxon>Ecdysozoa</taxon>
        <taxon>Nematoda</taxon>
        <taxon>Chromadorea</taxon>
        <taxon>Rhabditida</taxon>
        <taxon>Spirurina</taxon>
        <taxon>Dracunculoidea</taxon>
        <taxon>Dracunculidae</taxon>
        <taxon>Dracunculus</taxon>
    </lineage>
</organism>
<evidence type="ECO:0000313" key="14">
    <source>
        <dbReference type="Proteomes" id="UP000274756"/>
    </source>
</evidence>
<dbReference type="GO" id="GO:0030687">
    <property type="term" value="C:preribosome, large subunit precursor"/>
    <property type="evidence" value="ECO:0007669"/>
    <property type="project" value="TreeGrafter"/>
</dbReference>
<dbReference type="GO" id="GO:0005737">
    <property type="term" value="C:cytoplasm"/>
    <property type="evidence" value="ECO:0007669"/>
    <property type="project" value="UniProtKB-SubCell"/>
</dbReference>
<dbReference type="GO" id="GO:0003676">
    <property type="term" value="F:nucleic acid binding"/>
    <property type="evidence" value="ECO:0007669"/>
    <property type="project" value="InterPro"/>
</dbReference>
<dbReference type="Pfam" id="PF12171">
    <property type="entry name" value="zf-C2H2_jaz"/>
    <property type="match status" value="1"/>
</dbReference>
<evidence type="ECO:0000256" key="10">
    <source>
        <dbReference type="SAM" id="MobiDB-lite"/>
    </source>
</evidence>
<dbReference type="STRING" id="318479.A0A0N4U7L8"/>
<evidence type="ECO:0000256" key="9">
    <source>
        <dbReference type="PROSITE-ProRule" id="PRU00042"/>
    </source>
</evidence>
<name>A0A0N4U7L8_DRAME</name>
<dbReference type="AlphaFoldDB" id="A0A0N4U7L8"/>
<reference evidence="15" key="1">
    <citation type="submission" date="2017-02" db="UniProtKB">
        <authorList>
            <consortium name="WormBaseParasite"/>
        </authorList>
    </citation>
    <scope>IDENTIFICATION</scope>
</reference>
<dbReference type="InterPro" id="IPR040025">
    <property type="entry name" value="Znf622/Rei1/Reh1"/>
</dbReference>
<evidence type="ECO:0000256" key="1">
    <source>
        <dbReference type="ARBA" id="ARBA00004496"/>
    </source>
</evidence>
<keyword evidence="6 9" id="KW-0863">Zinc-finger</keyword>
<dbReference type="OrthoDB" id="19329at2759"/>
<dbReference type="InterPro" id="IPR036236">
    <property type="entry name" value="Znf_C2H2_sf"/>
</dbReference>
<gene>
    <name evidence="12" type="ORF">DME_LOCUS7146</name>
</gene>
<reference evidence="12 14" key="2">
    <citation type="submission" date="2018-11" db="EMBL/GenBank/DDBJ databases">
        <authorList>
            <consortium name="Pathogen Informatics"/>
        </authorList>
    </citation>
    <scope>NUCLEOTIDE SEQUENCE [LARGE SCALE GENOMIC DNA]</scope>
</reference>
<accession>A0A0N4U7L8</accession>
<sequence>MTEGIYSLGQTCYTCRVAFTASDVQRDHYQSEWHCYNLKRKVHSLLGLFSKISCRFFTGSLYLFNFILISIKGKIVADLPPISLEQFKLKQKLFQDSNTCGNGSEPESFFCSSCSKNFQSQNTFNHHISSKKHREIEARICANEKSEKAQKLPDTLSRSIQSAEKKDEPHIGNSSDGKMSYENTSNENESCYSGSEIDDEEYDETQAIPGNSCLYCCHISSDIESNLLHMGGCHGFFLPDAQYCIDVEGMLGYLGQKVGCGHYCLFCSSEKKRFASLDACQKHMRDKGHCRVVREGLAMLEYEEFYDYSPLYPGGEDDLNSQFRLADDGYSLLLPSGARVGHRMLMRYYKQHFRSVQNDDGRIKQKKQLNKKIFGAYKKLGWTGSADGSAAQIAKDISFMKRLKAKNDLHIGLANNKIWKKFSKRIQ</sequence>
<evidence type="ECO:0000256" key="4">
    <source>
        <dbReference type="ARBA" id="ARBA00022723"/>
    </source>
</evidence>
<evidence type="ECO:0000256" key="6">
    <source>
        <dbReference type="ARBA" id="ARBA00022771"/>
    </source>
</evidence>